<reference evidence="2" key="1">
    <citation type="submission" date="2018-02" db="EMBL/GenBank/DDBJ databases">
        <title>Rhizophora mucronata_Transcriptome.</title>
        <authorList>
            <person name="Meera S.P."/>
            <person name="Sreeshan A."/>
            <person name="Augustine A."/>
        </authorList>
    </citation>
    <scope>NUCLEOTIDE SEQUENCE</scope>
    <source>
        <tissue evidence="2">Leaf</tissue>
    </source>
</reference>
<organism evidence="2">
    <name type="scientific">Rhizophora mucronata</name>
    <name type="common">Asiatic mangrove</name>
    <dbReference type="NCBI Taxonomy" id="61149"/>
    <lineage>
        <taxon>Eukaryota</taxon>
        <taxon>Viridiplantae</taxon>
        <taxon>Streptophyta</taxon>
        <taxon>Embryophyta</taxon>
        <taxon>Tracheophyta</taxon>
        <taxon>Spermatophyta</taxon>
        <taxon>Magnoliopsida</taxon>
        <taxon>eudicotyledons</taxon>
        <taxon>Gunneridae</taxon>
        <taxon>Pentapetalae</taxon>
        <taxon>rosids</taxon>
        <taxon>fabids</taxon>
        <taxon>Malpighiales</taxon>
        <taxon>Rhizophoraceae</taxon>
        <taxon>Rhizophora</taxon>
    </lineage>
</organism>
<feature type="transmembrane region" description="Helical" evidence="1">
    <location>
        <begin position="54"/>
        <end position="74"/>
    </location>
</feature>
<keyword evidence="1" id="KW-0472">Membrane</keyword>
<keyword evidence="1" id="KW-1133">Transmembrane helix</keyword>
<sequence>MPPYTHTRGIWFMSKSWEMGFSDSIVLWMIESQHIPAFHSSVAKTGIRQSSLKLIAFLLMSLPFIVCLASRLSVFSFPLVHPFMALEKLVDSSSGRGREFSHGIQTLGVMALGLRPCTSLILGC</sequence>
<evidence type="ECO:0000256" key="1">
    <source>
        <dbReference type="SAM" id="Phobius"/>
    </source>
</evidence>
<proteinExistence type="predicted"/>
<evidence type="ECO:0000313" key="2">
    <source>
        <dbReference type="EMBL" id="MBW89695.1"/>
    </source>
</evidence>
<keyword evidence="1" id="KW-0812">Transmembrane</keyword>
<name>A0A2P2J883_RHIMU</name>
<dbReference type="AlphaFoldDB" id="A0A2P2J883"/>
<dbReference type="EMBL" id="GGEC01009212">
    <property type="protein sequence ID" value="MBW89695.1"/>
    <property type="molecule type" value="Transcribed_RNA"/>
</dbReference>
<protein>
    <submittedName>
        <fullName evidence="2">Alpha-glucosidase 2</fullName>
    </submittedName>
</protein>
<accession>A0A2P2J883</accession>